<dbReference type="AlphaFoldDB" id="A0AAV4V7R3"/>
<keyword evidence="2" id="KW-1185">Reference proteome</keyword>
<comment type="caution">
    <text evidence="1">The sequence shown here is derived from an EMBL/GenBank/DDBJ whole genome shotgun (WGS) entry which is preliminary data.</text>
</comment>
<dbReference type="EMBL" id="BPLR01014064">
    <property type="protein sequence ID" value="GIY66054.1"/>
    <property type="molecule type" value="Genomic_DNA"/>
</dbReference>
<sequence length="128" mass="14905">MEVVTHRNYLEVVLYLPDADVILPGGYVSTENTYFTIQTLFQCDKRWESELDMIDFFNSLSKEQVQGSISKTDISESTSSRRSLAILDTLRKASLTKVKKIVSKERDENSDEDITQPFIFERIKRLFR</sequence>
<keyword evidence="1" id="KW-0675">Receptor</keyword>
<evidence type="ECO:0000313" key="2">
    <source>
        <dbReference type="Proteomes" id="UP001054945"/>
    </source>
</evidence>
<reference evidence="1 2" key="1">
    <citation type="submission" date="2021-06" db="EMBL/GenBank/DDBJ databases">
        <title>Caerostris extrusa draft genome.</title>
        <authorList>
            <person name="Kono N."/>
            <person name="Arakawa K."/>
        </authorList>
    </citation>
    <scope>NUCLEOTIDE SEQUENCE [LARGE SCALE GENOMIC DNA]</scope>
</reference>
<name>A0AAV4V7R3_CAEEX</name>
<accession>A0AAV4V7R3</accession>
<organism evidence="1 2">
    <name type="scientific">Caerostris extrusa</name>
    <name type="common">Bark spider</name>
    <name type="synonym">Caerostris bankana</name>
    <dbReference type="NCBI Taxonomy" id="172846"/>
    <lineage>
        <taxon>Eukaryota</taxon>
        <taxon>Metazoa</taxon>
        <taxon>Ecdysozoa</taxon>
        <taxon>Arthropoda</taxon>
        <taxon>Chelicerata</taxon>
        <taxon>Arachnida</taxon>
        <taxon>Araneae</taxon>
        <taxon>Araneomorphae</taxon>
        <taxon>Entelegynae</taxon>
        <taxon>Araneoidea</taxon>
        <taxon>Araneidae</taxon>
        <taxon>Caerostris</taxon>
    </lineage>
</organism>
<gene>
    <name evidence="1" type="primary">Trpm2_1</name>
    <name evidence="1" type="ORF">CEXT_616631</name>
</gene>
<proteinExistence type="predicted"/>
<evidence type="ECO:0000313" key="1">
    <source>
        <dbReference type="EMBL" id="GIY66054.1"/>
    </source>
</evidence>
<dbReference type="Proteomes" id="UP001054945">
    <property type="component" value="Unassembled WGS sequence"/>
</dbReference>
<protein>
    <submittedName>
        <fullName evidence="1">Transient receptor potential cation channel subfamily M member 2</fullName>
    </submittedName>
</protein>